<dbReference type="EMBL" id="JASBWS010000073">
    <property type="protein sequence ID" value="KAJ9100872.1"/>
    <property type="molecule type" value="Genomic_DNA"/>
</dbReference>
<reference evidence="1" key="1">
    <citation type="submission" date="2023-04" db="EMBL/GenBank/DDBJ databases">
        <title>Draft Genome sequencing of Naganishia species isolated from polar environments using Oxford Nanopore Technology.</title>
        <authorList>
            <person name="Leo P."/>
            <person name="Venkateswaran K."/>
        </authorList>
    </citation>
    <scope>NUCLEOTIDE SEQUENCE</scope>
    <source>
        <strain evidence="1">MNA-CCFEE 5262</strain>
    </source>
</reference>
<comment type="caution">
    <text evidence="1">The sequence shown here is derived from an EMBL/GenBank/DDBJ whole genome shotgun (WGS) entry which is preliminary data.</text>
</comment>
<gene>
    <name evidence="1" type="ORF">QFC20_005361</name>
</gene>
<dbReference type="Proteomes" id="UP001230649">
    <property type="component" value="Unassembled WGS sequence"/>
</dbReference>
<proteinExistence type="predicted"/>
<accession>A0ACC2VPQ7</accession>
<keyword evidence="2" id="KW-1185">Reference proteome</keyword>
<name>A0ACC2VPQ7_9TREE</name>
<evidence type="ECO:0000313" key="2">
    <source>
        <dbReference type="Proteomes" id="UP001230649"/>
    </source>
</evidence>
<organism evidence="1 2">
    <name type="scientific">Naganishia adeliensis</name>
    <dbReference type="NCBI Taxonomy" id="92952"/>
    <lineage>
        <taxon>Eukaryota</taxon>
        <taxon>Fungi</taxon>
        <taxon>Dikarya</taxon>
        <taxon>Basidiomycota</taxon>
        <taxon>Agaricomycotina</taxon>
        <taxon>Tremellomycetes</taxon>
        <taxon>Filobasidiales</taxon>
        <taxon>Filobasidiaceae</taxon>
        <taxon>Naganishia</taxon>
    </lineage>
</organism>
<protein>
    <submittedName>
        <fullName evidence="1">Uncharacterized protein</fullName>
    </submittedName>
</protein>
<sequence length="207" mass="23012">MTPSPSGQEPDKKPGKMQKDNKEWKTFTYDFGNWHNEFELSLIKPQGPGDCSLLLQYDDNPAESTMVFPYCVRNKPAQIADFRDNVDRVFEHLVMTESGDTCGALWIEANDPLCVKGQNLRNNTIILEDFDPDPQRSGFVRARTAYRYTENGQVLQGDGAALGLTPDVTWGPYPDPSKYDVGQTLEDGSGNAAYVYTNGGEMAKASI</sequence>
<evidence type="ECO:0000313" key="1">
    <source>
        <dbReference type="EMBL" id="KAJ9100872.1"/>
    </source>
</evidence>